<feature type="domain" description="Histidine kinase" evidence="15">
    <location>
        <begin position="166"/>
        <end position="385"/>
    </location>
</feature>
<keyword evidence="4" id="KW-1003">Cell membrane</keyword>
<comment type="catalytic activity">
    <reaction evidence="1">
        <text>ATP + protein L-histidine = ADP + protein N-phospho-L-histidine.</text>
        <dbReference type="EC" id="2.7.13.3"/>
    </reaction>
</comment>
<evidence type="ECO:0000259" key="15">
    <source>
        <dbReference type="PROSITE" id="PS50109"/>
    </source>
</evidence>
<evidence type="ECO:0000256" key="11">
    <source>
        <dbReference type="ARBA" id="ARBA00022989"/>
    </source>
</evidence>
<dbReference type="Pfam" id="PF02518">
    <property type="entry name" value="HATPase_c"/>
    <property type="match status" value="1"/>
</dbReference>
<evidence type="ECO:0000256" key="6">
    <source>
        <dbReference type="ARBA" id="ARBA00022679"/>
    </source>
</evidence>
<evidence type="ECO:0000256" key="9">
    <source>
        <dbReference type="ARBA" id="ARBA00022777"/>
    </source>
</evidence>
<keyword evidence="8" id="KW-0547">Nucleotide-binding</keyword>
<dbReference type="InterPro" id="IPR003594">
    <property type="entry name" value="HATPase_dom"/>
</dbReference>
<dbReference type="GO" id="GO:0016301">
    <property type="term" value="F:kinase activity"/>
    <property type="evidence" value="ECO:0007669"/>
    <property type="project" value="UniProtKB-KW"/>
</dbReference>
<evidence type="ECO:0000256" key="2">
    <source>
        <dbReference type="ARBA" id="ARBA00004651"/>
    </source>
</evidence>
<dbReference type="InterPro" id="IPR036890">
    <property type="entry name" value="HATPase_C_sf"/>
</dbReference>
<dbReference type="CDD" id="cd00075">
    <property type="entry name" value="HATPase"/>
    <property type="match status" value="1"/>
</dbReference>
<organism evidence="16 17">
    <name type="scientific">Fructilactobacillus hinvesii</name>
    <dbReference type="NCBI Taxonomy" id="2940300"/>
    <lineage>
        <taxon>Bacteria</taxon>
        <taxon>Bacillati</taxon>
        <taxon>Bacillota</taxon>
        <taxon>Bacilli</taxon>
        <taxon>Lactobacillales</taxon>
        <taxon>Lactobacillaceae</taxon>
        <taxon>Fructilactobacillus</taxon>
    </lineage>
</organism>
<evidence type="ECO:0000313" key="17">
    <source>
        <dbReference type="Proteomes" id="UP001057025"/>
    </source>
</evidence>
<dbReference type="InterPro" id="IPR050398">
    <property type="entry name" value="HssS/ArlS-like"/>
</dbReference>
<evidence type="ECO:0000313" key="16">
    <source>
        <dbReference type="EMBL" id="USS87921.1"/>
    </source>
</evidence>
<dbReference type="Gene3D" id="3.30.565.10">
    <property type="entry name" value="Histidine kinase-like ATPase, C-terminal domain"/>
    <property type="match status" value="1"/>
</dbReference>
<evidence type="ECO:0000256" key="14">
    <source>
        <dbReference type="SAM" id="Phobius"/>
    </source>
</evidence>
<evidence type="ECO:0000256" key="5">
    <source>
        <dbReference type="ARBA" id="ARBA00022553"/>
    </source>
</evidence>
<dbReference type="SMART" id="SM00388">
    <property type="entry name" value="HisKA"/>
    <property type="match status" value="1"/>
</dbReference>
<evidence type="ECO:0000256" key="7">
    <source>
        <dbReference type="ARBA" id="ARBA00022692"/>
    </source>
</evidence>
<name>A0ABY5BVA0_9LACO</name>
<evidence type="ECO:0000256" key="13">
    <source>
        <dbReference type="ARBA" id="ARBA00023136"/>
    </source>
</evidence>
<feature type="transmembrane region" description="Helical" evidence="14">
    <location>
        <begin position="21"/>
        <end position="43"/>
    </location>
</feature>
<keyword evidence="11 14" id="KW-1133">Transmembrane helix</keyword>
<keyword evidence="7 14" id="KW-0812">Transmembrane</keyword>
<dbReference type="PANTHER" id="PTHR45528:SF1">
    <property type="entry name" value="SENSOR HISTIDINE KINASE CPXA"/>
    <property type="match status" value="1"/>
</dbReference>
<keyword evidence="13 14" id="KW-0472">Membrane</keyword>
<comment type="subcellular location">
    <subcellularLocation>
        <location evidence="2">Cell membrane</location>
        <topology evidence="2">Multi-pass membrane protein</topology>
    </subcellularLocation>
</comment>
<dbReference type="SUPFAM" id="SSF47384">
    <property type="entry name" value="Homodimeric domain of signal transducing histidine kinase"/>
    <property type="match status" value="1"/>
</dbReference>
<dbReference type="InterPro" id="IPR003661">
    <property type="entry name" value="HisK_dim/P_dom"/>
</dbReference>
<evidence type="ECO:0000256" key="4">
    <source>
        <dbReference type="ARBA" id="ARBA00022475"/>
    </source>
</evidence>
<evidence type="ECO:0000256" key="3">
    <source>
        <dbReference type="ARBA" id="ARBA00012438"/>
    </source>
</evidence>
<accession>A0ABY5BVA0</accession>
<dbReference type="EMBL" id="CP097118">
    <property type="protein sequence ID" value="USS87921.1"/>
    <property type="molecule type" value="Genomic_DNA"/>
</dbReference>
<dbReference type="PROSITE" id="PS50109">
    <property type="entry name" value="HIS_KIN"/>
    <property type="match status" value="1"/>
</dbReference>
<dbReference type="CDD" id="cd00082">
    <property type="entry name" value="HisKA"/>
    <property type="match status" value="1"/>
</dbReference>
<keyword evidence="12" id="KW-0902">Two-component regulatory system</keyword>
<evidence type="ECO:0000256" key="1">
    <source>
        <dbReference type="ARBA" id="ARBA00000085"/>
    </source>
</evidence>
<keyword evidence="10" id="KW-0067">ATP-binding</keyword>
<dbReference type="SUPFAM" id="SSF55874">
    <property type="entry name" value="ATPase domain of HSP90 chaperone/DNA topoisomerase II/histidine kinase"/>
    <property type="match status" value="1"/>
</dbReference>
<gene>
    <name evidence="16" type="ORF">M3M39_00055</name>
</gene>
<dbReference type="Gene3D" id="1.10.287.130">
    <property type="match status" value="1"/>
</dbReference>
<dbReference type="PANTHER" id="PTHR45528">
    <property type="entry name" value="SENSOR HISTIDINE KINASE CPXA"/>
    <property type="match status" value="1"/>
</dbReference>
<dbReference type="PRINTS" id="PR00344">
    <property type="entry name" value="BCTRLSENSOR"/>
</dbReference>
<evidence type="ECO:0000256" key="12">
    <source>
        <dbReference type="ARBA" id="ARBA00023012"/>
    </source>
</evidence>
<proteinExistence type="predicted"/>
<reference evidence="16" key="1">
    <citation type="submission" date="2022-05" db="EMBL/GenBank/DDBJ databases">
        <authorList>
            <person name="Oliphant S.A."/>
            <person name="Watson-Haigh N.S."/>
            <person name="Sumby K.M."/>
            <person name="Gardner J.M."/>
            <person name="Jiranek V."/>
        </authorList>
    </citation>
    <scope>NUCLEOTIDE SEQUENCE</scope>
    <source>
        <strain evidence="16">KI11_C11</strain>
    </source>
</reference>
<keyword evidence="6" id="KW-0808">Transferase</keyword>
<evidence type="ECO:0000256" key="8">
    <source>
        <dbReference type="ARBA" id="ARBA00022741"/>
    </source>
</evidence>
<feature type="transmembrane region" description="Helical" evidence="14">
    <location>
        <begin position="78"/>
        <end position="97"/>
    </location>
</feature>
<dbReference type="SMART" id="SM00387">
    <property type="entry name" value="HATPase_c"/>
    <property type="match status" value="1"/>
</dbReference>
<dbReference type="InterPro" id="IPR005467">
    <property type="entry name" value="His_kinase_dom"/>
</dbReference>
<keyword evidence="9 16" id="KW-0418">Kinase</keyword>
<dbReference type="InterPro" id="IPR036097">
    <property type="entry name" value="HisK_dim/P_sf"/>
</dbReference>
<dbReference type="InterPro" id="IPR004358">
    <property type="entry name" value="Sig_transdc_His_kin-like_C"/>
</dbReference>
<sequence>MKVKARTNEDFKLTNREKNELWFETIMTVVLLLLANIAIGNILTNFIRTNQGVTDGIFIIKQSITFGPWHQHFLSWEGLFWILMLLFDAVVVWWRIVRVYRRIQIGRIIDELHYISDGHFDHRIPFRLTGDNERVVNSVNTLVDNVIQSLEDERQIEKSKDELVTSVSHDLRTPLTSIIGYLGLIEAHQYQTEDELLQYCHIAYQKSQQMKKLVDRLFEYTKANNMGEQRLEIDQIDVNQLLAQLETSFALEAQKQGMEIQVQPLATDVTMETNAEMLGRVFNNLITNALKYGNDGHQILITAQQKQPNQITFQVANDGKTIPKKVIRKIFDRFYREELSRNLETGGSGLGLAIVREIINNQGGTIQAESNSKWTTFTFTLPLKPVPQTS</sequence>
<dbReference type="Proteomes" id="UP001057025">
    <property type="component" value="Chromosome"/>
</dbReference>
<protein>
    <recommendedName>
        <fullName evidence="3">histidine kinase</fullName>
        <ecNumber evidence="3">2.7.13.3</ecNumber>
    </recommendedName>
</protein>
<keyword evidence="17" id="KW-1185">Reference proteome</keyword>
<dbReference type="Pfam" id="PF00512">
    <property type="entry name" value="HisKA"/>
    <property type="match status" value="1"/>
</dbReference>
<dbReference type="EC" id="2.7.13.3" evidence="3"/>
<keyword evidence="5" id="KW-0597">Phosphoprotein</keyword>
<evidence type="ECO:0000256" key="10">
    <source>
        <dbReference type="ARBA" id="ARBA00022840"/>
    </source>
</evidence>